<keyword evidence="2" id="KW-1185">Reference proteome</keyword>
<name>A0A4Y7PPG3_9AGAM</name>
<organism evidence="1 2">
    <name type="scientific">Rickenella mellea</name>
    <dbReference type="NCBI Taxonomy" id="50990"/>
    <lineage>
        <taxon>Eukaryota</taxon>
        <taxon>Fungi</taxon>
        <taxon>Dikarya</taxon>
        <taxon>Basidiomycota</taxon>
        <taxon>Agaricomycotina</taxon>
        <taxon>Agaricomycetes</taxon>
        <taxon>Hymenochaetales</taxon>
        <taxon>Rickenellaceae</taxon>
        <taxon>Rickenella</taxon>
    </lineage>
</organism>
<gene>
    <name evidence="1" type="ORF">BD410DRAFT_844493</name>
</gene>
<evidence type="ECO:0000313" key="2">
    <source>
        <dbReference type="Proteomes" id="UP000294933"/>
    </source>
</evidence>
<sequence length="179" mass="20312">MARTPKSASEWNENDLLDFNIHVECKTVPEFFGRRLPQLPQNPPLNPAILNSQDIPDDPTQQEQTFFTDLYGAANDKVEPTVDSLAKMLLHAFRYENIGGGIGRIRNQPSSQLFMCGEWKTARPDLRVEREDGMIVMVQEDKRKSTPGTGFPEPPGHPVHMMHNMTLIRTMWCCTLSST</sequence>
<dbReference type="Proteomes" id="UP000294933">
    <property type="component" value="Unassembled WGS sequence"/>
</dbReference>
<dbReference type="VEuPathDB" id="FungiDB:BD410DRAFT_844493"/>
<protein>
    <submittedName>
        <fullName evidence="1">Uncharacterized protein</fullName>
    </submittedName>
</protein>
<dbReference type="EMBL" id="ML170245">
    <property type="protein sequence ID" value="TDL16370.1"/>
    <property type="molecule type" value="Genomic_DNA"/>
</dbReference>
<proteinExistence type="predicted"/>
<dbReference type="AlphaFoldDB" id="A0A4Y7PPG3"/>
<reference evidence="1 2" key="1">
    <citation type="submission" date="2018-06" db="EMBL/GenBank/DDBJ databases">
        <title>A transcriptomic atlas of mushroom development highlights an independent origin of complex multicellularity.</title>
        <authorList>
            <consortium name="DOE Joint Genome Institute"/>
            <person name="Krizsan K."/>
            <person name="Almasi E."/>
            <person name="Merenyi Z."/>
            <person name="Sahu N."/>
            <person name="Viragh M."/>
            <person name="Koszo T."/>
            <person name="Mondo S."/>
            <person name="Kiss B."/>
            <person name="Balint B."/>
            <person name="Kues U."/>
            <person name="Barry K."/>
            <person name="Hegedus J.C."/>
            <person name="Henrissat B."/>
            <person name="Johnson J."/>
            <person name="Lipzen A."/>
            <person name="Ohm R."/>
            <person name="Nagy I."/>
            <person name="Pangilinan J."/>
            <person name="Yan J."/>
            <person name="Xiong Y."/>
            <person name="Grigoriev I.V."/>
            <person name="Hibbett D.S."/>
            <person name="Nagy L.G."/>
        </authorList>
    </citation>
    <scope>NUCLEOTIDE SEQUENCE [LARGE SCALE GENOMIC DNA]</scope>
    <source>
        <strain evidence="1 2">SZMC22713</strain>
    </source>
</reference>
<accession>A0A4Y7PPG3</accession>
<evidence type="ECO:0000313" key="1">
    <source>
        <dbReference type="EMBL" id="TDL16370.1"/>
    </source>
</evidence>
<dbReference type="STRING" id="50990.A0A4Y7PPG3"/>